<dbReference type="RefSeq" id="WP_108686898.1">
    <property type="nucleotide sequence ID" value="NZ_QCYK01000002.1"/>
</dbReference>
<name>A0A2T7BFJ9_9BACT</name>
<keyword evidence="2" id="KW-1185">Reference proteome</keyword>
<dbReference type="EMBL" id="QCYK01000002">
    <property type="protein sequence ID" value="PUZ25061.1"/>
    <property type="molecule type" value="Genomic_DNA"/>
</dbReference>
<evidence type="ECO:0000313" key="2">
    <source>
        <dbReference type="Proteomes" id="UP000244450"/>
    </source>
</evidence>
<accession>A0A2T7BFJ9</accession>
<proteinExistence type="predicted"/>
<dbReference type="Proteomes" id="UP000244450">
    <property type="component" value="Unassembled WGS sequence"/>
</dbReference>
<dbReference type="PROSITE" id="PS51257">
    <property type="entry name" value="PROKAR_LIPOPROTEIN"/>
    <property type="match status" value="1"/>
</dbReference>
<gene>
    <name evidence="1" type="ORF">DCC81_12165</name>
</gene>
<organism evidence="1 2">
    <name type="scientific">Chitinophaga parva</name>
    <dbReference type="NCBI Taxonomy" id="2169414"/>
    <lineage>
        <taxon>Bacteria</taxon>
        <taxon>Pseudomonadati</taxon>
        <taxon>Bacteroidota</taxon>
        <taxon>Chitinophagia</taxon>
        <taxon>Chitinophagales</taxon>
        <taxon>Chitinophagaceae</taxon>
        <taxon>Chitinophaga</taxon>
    </lineage>
</organism>
<sequence length="237" mass="25691">MKYFIYLFAGSLSLFIGCSKNDKSAPAHKDDLIDGFTLIQVDSIAKHYGAKFTSEPGSSIDRGIKISDFITLMESRHKAGFGSSAKVIEGTVTPQSQGDVYSDGDDGNTTVPLSQQGGQIFNLTWSFPNLYELAFPSIYNAIFSFGLPATINSSDFLYAGATMPAFPTSWGYLHQTGTISGSTAALNLNIIGRETQILHVANGSFTTYYMVQFKVQNQPMLNGAKIHANISLTQLNP</sequence>
<reference evidence="1 2" key="1">
    <citation type="submission" date="2018-04" db="EMBL/GenBank/DDBJ databases">
        <title>Chitinophaga fuyangensis sp. nov., isolated from soil in a chemical factory.</title>
        <authorList>
            <person name="Chen K."/>
        </authorList>
    </citation>
    <scope>NUCLEOTIDE SEQUENCE [LARGE SCALE GENOMIC DNA]</scope>
    <source>
        <strain evidence="1 2">LY-1</strain>
    </source>
</reference>
<dbReference type="AlphaFoldDB" id="A0A2T7BFJ9"/>
<protein>
    <submittedName>
        <fullName evidence="1">Uncharacterized protein</fullName>
    </submittedName>
</protein>
<evidence type="ECO:0000313" key="1">
    <source>
        <dbReference type="EMBL" id="PUZ25061.1"/>
    </source>
</evidence>
<comment type="caution">
    <text evidence="1">The sequence shown here is derived from an EMBL/GenBank/DDBJ whole genome shotgun (WGS) entry which is preliminary data.</text>
</comment>